<evidence type="ECO:0000313" key="4">
    <source>
        <dbReference type="EMBL" id="PWW22551.1"/>
    </source>
</evidence>
<keyword evidence="1" id="KW-0808">Transferase</keyword>
<accession>A0A317QIA5</accession>
<dbReference type="RefSeq" id="WP_110005152.1">
    <property type="nucleotide sequence ID" value="NZ_QGTX01000001.1"/>
</dbReference>
<evidence type="ECO:0000313" key="5">
    <source>
        <dbReference type="Proteomes" id="UP000246661"/>
    </source>
</evidence>
<dbReference type="InterPro" id="IPR016181">
    <property type="entry name" value="Acyl_CoA_acyltransferase"/>
</dbReference>
<dbReference type="SUPFAM" id="SSF55729">
    <property type="entry name" value="Acyl-CoA N-acyltransferases (Nat)"/>
    <property type="match status" value="1"/>
</dbReference>
<dbReference type="InterPro" id="IPR000182">
    <property type="entry name" value="GNAT_dom"/>
</dbReference>
<gene>
    <name evidence="4" type="ORF">JD79_01705</name>
</gene>
<protein>
    <submittedName>
        <fullName evidence="4">Ribosomal protein S18 acetylase RimI-like enzyme</fullName>
    </submittedName>
</protein>
<dbReference type="Pfam" id="PF00583">
    <property type="entry name" value="Acetyltransf_1"/>
    <property type="match status" value="1"/>
</dbReference>
<comment type="caution">
    <text evidence="4">The sequence shown here is derived from an EMBL/GenBank/DDBJ whole genome shotgun (WGS) entry which is preliminary data.</text>
</comment>
<feature type="domain" description="N-acetyltransferase" evidence="3">
    <location>
        <begin position="14"/>
        <end position="152"/>
    </location>
</feature>
<dbReference type="GO" id="GO:0016747">
    <property type="term" value="F:acyltransferase activity, transferring groups other than amino-acyl groups"/>
    <property type="evidence" value="ECO:0007669"/>
    <property type="project" value="InterPro"/>
</dbReference>
<dbReference type="CDD" id="cd04301">
    <property type="entry name" value="NAT_SF"/>
    <property type="match status" value="1"/>
</dbReference>
<evidence type="ECO:0000259" key="3">
    <source>
        <dbReference type="PROSITE" id="PS51186"/>
    </source>
</evidence>
<dbReference type="InterPro" id="IPR050832">
    <property type="entry name" value="Bact_Acetyltransf"/>
</dbReference>
<organism evidence="4 5">
    <name type="scientific">Geodermatophilus normandii</name>
    <dbReference type="NCBI Taxonomy" id="1137989"/>
    <lineage>
        <taxon>Bacteria</taxon>
        <taxon>Bacillati</taxon>
        <taxon>Actinomycetota</taxon>
        <taxon>Actinomycetes</taxon>
        <taxon>Geodermatophilales</taxon>
        <taxon>Geodermatophilaceae</taxon>
        <taxon>Geodermatophilus</taxon>
    </lineage>
</organism>
<dbReference type="Proteomes" id="UP000246661">
    <property type="component" value="Unassembled WGS sequence"/>
</dbReference>
<dbReference type="OrthoDB" id="4322031at2"/>
<dbReference type="GO" id="GO:0005840">
    <property type="term" value="C:ribosome"/>
    <property type="evidence" value="ECO:0007669"/>
    <property type="project" value="UniProtKB-KW"/>
</dbReference>
<sequence length="166" mass="17773">MVVEARDPARDPALAVRLLEVQHAAYAVEARLIGDDRIPALTEDLAALTSAGLSWLVAREGSTVLGALGWRSTDGTDGGIDVDRLVVDPAHARRGTGRALVAAVLELAGDRPVTVSTGRDNNPARRLYAQAGFREVAEREVLAGLWLVELARIPQTRTTRSATTWS</sequence>
<dbReference type="EMBL" id="QGTX01000001">
    <property type="protein sequence ID" value="PWW22551.1"/>
    <property type="molecule type" value="Genomic_DNA"/>
</dbReference>
<evidence type="ECO:0000256" key="1">
    <source>
        <dbReference type="ARBA" id="ARBA00022679"/>
    </source>
</evidence>
<reference evidence="5" key="1">
    <citation type="submission" date="2018-05" db="EMBL/GenBank/DDBJ databases">
        <authorList>
            <person name="Klenk H.-P."/>
            <person name="Huntemann M."/>
            <person name="Clum A."/>
            <person name="Pillay M."/>
            <person name="Palaniappan K."/>
            <person name="Varghese N."/>
            <person name="Mikhailova N."/>
            <person name="Stamatis D."/>
            <person name="Reddy T."/>
            <person name="Daum C."/>
            <person name="Shapiro N."/>
            <person name="Ivanova N."/>
            <person name="Kyrpides N."/>
            <person name="Woyke T."/>
        </authorList>
    </citation>
    <scope>NUCLEOTIDE SEQUENCE [LARGE SCALE GENOMIC DNA]</scope>
    <source>
        <strain evidence="5">DSM 45417</strain>
    </source>
</reference>
<keyword evidence="4" id="KW-0689">Ribosomal protein</keyword>
<keyword evidence="4" id="KW-0687">Ribonucleoprotein</keyword>
<name>A0A317QIA5_9ACTN</name>
<keyword evidence="2" id="KW-0012">Acyltransferase</keyword>
<dbReference type="PROSITE" id="PS51186">
    <property type="entry name" value="GNAT"/>
    <property type="match status" value="1"/>
</dbReference>
<dbReference type="PANTHER" id="PTHR43877">
    <property type="entry name" value="AMINOALKYLPHOSPHONATE N-ACETYLTRANSFERASE-RELATED-RELATED"/>
    <property type="match status" value="1"/>
</dbReference>
<keyword evidence="5" id="KW-1185">Reference proteome</keyword>
<evidence type="ECO:0000256" key="2">
    <source>
        <dbReference type="ARBA" id="ARBA00023315"/>
    </source>
</evidence>
<dbReference type="Gene3D" id="3.40.630.30">
    <property type="match status" value="1"/>
</dbReference>
<proteinExistence type="predicted"/>
<dbReference type="AlphaFoldDB" id="A0A317QIA5"/>